<dbReference type="SUPFAM" id="SSF51679">
    <property type="entry name" value="Bacterial luciferase-like"/>
    <property type="match status" value="1"/>
</dbReference>
<evidence type="ECO:0000259" key="7">
    <source>
        <dbReference type="Pfam" id="PF00296"/>
    </source>
</evidence>
<evidence type="ECO:0000256" key="4">
    <source>
        <dbReference type="ARBA" id="ARBA00023033"/>
    </source>
</evidence>
<feature type="binding site" evidence="6">
    <location>
        <position position="56"/>
    </location>
    <ligand>
        <name>FMN</name>
        <dbReference type="ChEBI" id="CHEBI:58210"/>
    </ligand>
</feature>
<dbReference type="Pfam" id="PF00296">
    <property type="entry name" value="Bac_luciferase"/>
    <property type="match status" value="1"/>
</dbReference>
<dbReference type="InterPro" id="IPR036661">
    <property type="entry name" value="Luciferase-like_sf"/>
</dbReference>
<dbReference type="Proteomes" id="UP001165587">
    <property type="component" value="Unassembled WGS sequence"/>
</dbReference>
<gene>
    <name evidence="8" type="ORF">N1028_03595</name>
</gene>
<dbReference type="PIRSF" id="PIRSF000337">
    <property type="entry name" value="NTA_MOA"/>
    <property type="match status" value="1"/>
</dbReference>
<comment type="caution">
    <text evidence="8">The sequence shown here is derived from an EMBL/GenBank/DDBJ whole genome shotgun (WGS) entry which is preliminary data.</text>
</comment>
<feature type="binding site" evidence="6">
    <location>
        <position position="151"/>
    </location>
    <ligand>
        <name>FMN</name>
        <dbReference type="ChEBI" id="CHEBI:58210"/>
    </ligand>
</feature>
<evidence type="ECO:0000256" key="2">
    <source>
        <dbReference type="ARBA" id="ARBA00022643"/>
    </source>
</evidence>
<dbReference type="EMBL" id="JANLCK010000002">
    <property type="protein sequence ID" value="MCS5724972.1"/>
    <property type="molecule type" value="Genomic_DNA"/>
</dbReference>
<organism evidence="8 9">
    <name type="scientific">Herbiconiux oxytropis</name>
    <dbReference type="NCBI Taxonomy" id="2970915"/>
    <lineage>
        <taxon>Bacteria</taxon>
        <taxon>Bacillati</taxon>
        <taxon>Actinomycetota</taxon>
        <taxon>Actinomycetes</taxon>
        <taxon>Micrococcales</taxon>
        <taxon>Microbacteriaceae</taxon>
        <taxon>Herbiconiux</taxon>
    </lineage>
</organism>
<comment type="similarity">
    <text evidence="5">Belongs to the NtaA/SnaA/DszA monooxygenase family.</text>
</comment>
<feature type="domain" description="Luciferase-like" evidence="7">
    <location>
        <begin position="38"/>
        <end position="408"/>
    </location>
</feature>
<keyword evidence="1 6" id="KW-0285">Flavoprotein</keyword>
<feature type="binding site" evidence="6">
    <location>
        <position position="147"/>
    </location>
    <ligand>
        <name>FMN</name>
        <dbReference type="ChEBI" id="CHEBI:58210"/>
    </ligand>
</feature>
<accession>A0AA42BSN6</accession>
<proteinExistence type="inferred from homology"/>
<keyword evidence="3" id="KW-0560">Oxidoreductase</keyword>
<dbReference type="Gene3D" id="3.20.20.30">
    <property type="entry name" value="Luciferase-like domain"/>
    <property type="match status" value="1"/>
</dbReference>
<dbReference type="InterPro" id="IPR011251">
    <property type="entry name" value="Luciferase-like_dom"/>
</dbReference>
<evidence type="ECO:0000313" key="8">
    <source>
        <dbReference type="EMBL" id="MCS5724972.1"/>
    </source>
</evidence>
<dbReference type="GO" id="GO:0016705">
    <property type="term" value="F:oxidoreductase activity, acting on paired donors, with incorporation or reduction of molecular oxygen"/>
    <property type="evidence" value="ECO:0007669"/>
    <property type="project" value="InterPro"/>
</dbReference>
<dbReference type="AlphaFoldDB" id="A0AA42BSN6"/>
<keyword evidence="9" id="KW-1185">Reference proteome</keyword>
<dbReference type="InterPro" id="IPR016215">
    <property type="entry name" value="NTA_MOA"/>
</dbReference>
<name>A0AA42BSN6_9MICO</name>
<evidence type="ECO:0000256" key="5">
    <source>
        <dbReference type="ARBA" id="ARBA00033748"/>
    </source>
</evidence>
<evidence type="ECO:0000256" key="3">
    <source>
        <dbReference type="ARBA" id="ARBA00023002"/>
    </source>
</evidence>
<feature type="binding site" evidence="6">
    <location>
        <position position="246"/>
    </location>
    <ligand>
        <name>FMN</name>
        <dbReference type="ChEBI" id="CHEBI:58210"/>
    </ligand>
</feature>
<dbReference type="PANTHER" id="PTHR30011:SF16">
    <property type="entry name" value="C2H2 FINGER DOMAIN TRANSCRIPTION FACTOR (EUROFUNG)-RELATED"/>
    <property type="match status" value="1"/>
</dbReference>
<keyword evidence="4" id="KW-0503">Monooxygenase</keyword>
<dbReference type="PANTHER" id="PTHR30011">
    <property type="entry name" value="ALKANESULFONATE MONOOXYGENASE-RELATED"/>
    <property type="match status" value="1"/>
</dbReference>
<dbReference type="InterPro" id="IPR051260">
    <property type="entry name" value="Diverse_substr_monoxygenases"/>
</dbReference>
<reference evidence="8" key="1">
    <citation type="submission" date="2022-08" db="EMBL/GenBank/DDBJ databases">
        <authorList>
            <person name="Deng Y."/>
            <person name="Han X.-F."/>
            <person name="Zhang Y.-Q."/>
        </authorList>
    </citation>
    <scope>NUCLEOTIDE SEQUENCE</scope>
    <source>
        <strain evidence="8">CPCC 203407</strain>
    </source>
</reference>
<protein>
    <submittedName>
        <fullName evidence="8">LLM class flavin-dependent oxidoreductase</fullName>
    </submittedName>
</protein>
<evidence type="ECO:0000256" key="1">
    <source>
        <dbReference type="ARBA" id="ARBA00022630"/>
    </source>
</evidence>
<sequence>MAHPQHFGWFLSRGFGPHGWGHPYYEWNHPWHRPELYQQSIRTLEQAGFDLVIIEDALSLGNAETLDLRIRSAYGGPKHDPLLLAPYLFDVTEHIGIAPTVNPLAYSPYQAARQFATLQHLSDHRFGINVVTDVGSSRHFGVPPLDHDGAYDRAEEWLGAVQRLWHSWGPDALVQDATTGHFADGSKLDAFQHRGEHFSFDGPLNALPFTLPKRHFSRENAALGAESDVSAESVSGDPIVVSPGGSPRGLGFAGANSQVQLALASLDVESIRAYRAKVHAAAFAHGRSPADIDVLFVFKPIVVSSPEEAQRLVDASAHPDDATLLQIAAGQSSDLETDLTGLDLDRPVDPAIFGDHVSRGTIKGLLGGLDSFADATLRELLTAKARLGRIADRSGYVGTADEIADFIEELGAEADNDGFIFSGDLHPVTIHRMLDELVPILRRRGILRTTFGAGGLRANLKDF</sequence>
<evidence type="ECO:0000256" key="6">
    <source>
        <dbReference type="PIRSR" id="PIRSR000337-1"/>
    </source>
</evidence>
<dbReference type="RefSeq" id="WP_259525450.1">
    <property type="nucleotide sequence ID" value="NZ_JANLCK010000002.1"/>
</dbReference>
<keyword evidence="2 6" id="KW-0288">FMN</keyword>
<feature type="binding site" evidence="6">
    <location>
        <position position="100"/>
    </location>
    <ligand>
        <name>FMN</name>
        <dbReference type="ChEBI" id="CHEBI:58210"/>
    </ligand>
</feature>
<evidence type="ECO:0000313" key="9">
    <source>
        <dbReference type="Proteomes" id="UP001165587"/>
    </source>
</evidence>
<dbReference type="GO" id="GO:0004497">
    <property type="term" value="F:monooxygenase activity"/>
    <property type="evidence" value="ECO:0007669"/>
    <property type="project" value="UniProtKB-KW"/>
</dbReference>